<dbReference type="HOGENOM" id="CLU_321120_0_0_1"/>
<feature type="compositionally biased region" description="Basic and acidic residues" evidence="1">
    <location>
        <begin position="322"/>
        <end position="336"/>
    </location>
</feature>
<feature type="compositionally biased region" description="Basic and acidic residues" evidence="1">
    <location>
        <begin position="371"/>
        <end position="409"/>
    </location>
</feature>
<dbReference type="EMBL" id="AMQN01006555">
    <property type="status" value="NOT_ANNOTATED_CDS"/>
    <property type="molecule type" value="Genomic_DNA"/>
</dbReference>
<keyword evidence="5" id="KW-1185">Reference proteome</keyword>
<reference evidence="5" key="1">
    <citation type="submission" date="2012-12" db="EMBL/GenBank/DDBJ databases">
        <authorList>
            <person name="Hellsten U."/>
            <person name="Grimwood J."/>
            <person name="Chapman J.A."/>
            <person name="Shapiro H."/>
            <person name="Aerts A."/>
            <person name="Otillar R.P."/>
            <person name="Terry A.Y."/>
            <person name="Boore J.L."/>
            <person name="Simakov O."/>
            <person name="Marletaz F."/>
            <person name="Cho S.-J."/>
            <person name="Edsinger-Gonzales E."/>
            <person name="Havlak P."/>
            <person name="Kuo D.-H."/>
            <person name="Larsson T."/>
            <person name="Lv J."/>
            <person name="Arendt D."/>
            <person name="Savage R."/>
            <person name="Osoegawa K."/>
            <person name="de Jong P."/>
            <person name="Lindberg D.R."/>
            <person name="Seaver E.C."/>
            <person name="Weisblat D.A."/>
            <person name="Putnam N.H."/>
            <person name="Grigoriev I.V."/>
            <person name="Rokhsar D.S."/>
        </authorList>
    </citation>
    <scope>NUCLEOTIDE SEQUENCE</scope>
    <source>
        <strain evidence="5">I ESC-2004</strain>
    </source>
</reference>
<dbReference type="PROSITE" id="PS50096">
    <property type="entry name" value="IQ"/>
    <property type="match status" value="4"/>
</dbReference>
<accession>R7US79</accession>
<dbReference type="Pfam" id="PF00612">
    <property type="entry name" value="IQ"/>
    <property type="match status" value="4"/>
</dbReference>
<dbReference type="GO" id="GO:0005874">
    <property type="term" value="C:microtubule"/>
    <property type="evidence" value="ECO:0007669"/>
    <property type="project" value="TreeGrafter"/>
</dbReference>
<proteinExistence type="predicted"/>
<dbReference type="GO" id="GO:0005815">
    <property type="term" value="C:microtubule organizing center"/>
    <property type="evidence" value="ECO:0007669"/>
    <property type="project" value="TreeGrafter"/>
</dbReference>
<organism evidence="3">
    <name type="scientific">Capitella teleta</name>
    <name type="common">Polychaete worm</name>
    <dbReference type="NCBI Taxonomy" id="283909"/>
    <lineage>
        <taxon>Eukaryota</taxon>
        <taxon>Metazoa</taxon>
        <taxon>Spiralia</taxon>
        <taxon>Lophotrochozoa</taxon>
        <taxon>Annelida</taxon>
        <taxon>Polychaeta</taxon>
        <taxon>Sedentaria</taxon>
        <taxon>Scolecida</taxon>
        <taxon>Capitellidae</taxon>
        <taxon>Capitella</taxon>
    </lineage>
</organism>
<evidence type="ECO:0000313" key="4">
    <source>
        <dbReference type="EnsemblMetazoa" id="CapteP214443"/>
    </source>
</evidence>
<dbReference type="CDD" id="cd16113">
    <property type="entry name" value="DCX2_DCDC2_like"/>
    <property type="match status" value="1"/>
</dbReference>
<dbReference type="InterPro" id="IPR000048">
    <property type="entry name" value="IQ_motif_EF-hand-BS"/>
</dbReference>
<dbReference type="Gene3D" id="3.10.20.230">
    <property type="entry name" value="Doublecortin domain"/>
    <property type="match status" value="1"/>
</dbReference>
<feature type="compositionally biased region" description="Basic and acidic residues" evidence="1">
    <location>
        <begin position="595"/>
        <end position="608"/>
    </location>
</feature>
<feature type="compositionally biased region" description="Basic and acidic residues" evidence="1">
    <location>
        <begin position="828"/>
        <end position="840"/>
    </location>
</feature>
<feature type="compositionally biased region" description="Acidic residues" evidence="1">
    <location>
        <begin position="443"/>
        <end position="458"/>
    </location>
</feature>
<feature type="compositionally biased region" description="Basic and acidic residues" evidence="1">
    <location>
        <begin position="644"/>
        <end position="653"/>
    </location>
</feature>
<dbReference type="OMA" id="EDKYFHQ"/>
<dbReference type="FunFam" id="1.20.5.190:FF:000055">
    <property type="entry name" value="Putative microtubule-associated protein futsch"/>
    <property type="match status" value="2"/>
</dbReference>
<dbReference type="SMART" id="SM00015">
    <property type="entry name" value="IQ"/>
    <property type="match status" value="4"/>
</dbReference>
<feature type="compositionally biased region" description="Basic and acidic residues" evidence="1">
    <location>
        <begin position="433"/>
        <end position="442"/>
    </location>
</feature>
<feature type="region of interest" description="Disordered" evidence="1">
    <location>
        <begin position="782"/>
        <end position="903"/>
    </location>
</feature>
<dbReference type="OrthoDB" id="1738954at2759"/>
<dbReference type="EMBL" id="KB298648">
    <property type="protein sequence ID" value="ELU08993.1"/>
    <property type="molecule type" value="Genomic_DNA"/>
</dbReference>
<dbReference type="EnsemblMetazoa" id="CapteT214443">
    <property type="protein sequence ID" value="CapteP214443"/>
    <property type="gene ID" value="CapteG214443"/>
</dbReference>
<dbReference type="CDD" id="cd23767">
    <property type="entry name" value="IQCD"/>
    <property type="match status" value="2"/>
</dbReference>
<dbReference type="InterPro" id="IPR036572">
    <property type="entry name" value="Doublecortin_dom_sf"/>
</dbReference>
<dbReference type="InterPro" id="IPR003533">
    <property type="entry name" value="Doublecortin_dom"/>
</dbReference>
<evidence type="ECO:0000313" key="3">
    <source>
        <dbReference type="EMBL" id="ELU08993.1"/>
    </source>
</evidence>
<dbReference type="PANTHER" id="PTHR23004">
    <property type="entry name" value="DOUBLECORTIN DOMAIN CONTAINING 2"/>
    <property type="match status" value="1"/>
</dbReference>
<feature type="compositionally biased region" description="Basic and acidic residues" evidence="1">
    <location>
        <begin position="347"/>
        <end position="363"/>
    </location>
</feature>
<feature type="compositionally biased region" description="Acidic residues" evidence="1">
    <location>
        <begin position="654"/>
        <end position="667"/>
    </location>
</feature>
<dbReference type="PANTHER" id="PTHR23004:SF11">
    <property type="entry name" value="PROTEIN RPI-1"/>
    <property type="match status" value="1"/>
</dbReference>
<reference evidence="3 5" key="2">
    <citation type="journal article" date="2013" name="Nature">
        <title>Insights into bilaterian evolution from three spiralian genomes.</title>
        <authorList>
            <person name="Simakov O."/>
            <person name="Marletaz F."/>
            <person name="Cho S.J."/>
            <person name="Edsinger-Gonzales E."/>
            <person name="Havlak P."/>
            <person name="Hellsten U."/>
            <person name="Kuo D.H."/>
            <person name="Larsson T."/>
            <person name="Lv J."/>
            <person name="Arendt D."/>
            <person name="Savage R."/>
            <person name="Osoegawa K."/>
            <person name="de Jong P."/>
            <person name="Grimwood J."/>
            <person name="Chapman J.A."/>
            <person name="Shapiro H."/>
            <person name="Aerts A."/>
            <person name="Otillar R.P."/>
            <person name="Terry A.Y."/>
            <person name="Boore J.L."/>
            <person name="Grigoriev I.V."/>
            <person name="Lindberg D.R."/>
            <person name="Seaver E.C."/>
            <person name="Weisblat D.A."/>
            <person name="Putnam N.H."/>
            <person name="Rokhsar D.S."/>
        </authorList>
    </citation>
    <scope>NUCLEOTIDE SEQUENCE</scope>
    <source>
        <strain evidence="3 5">I ESC-2004</strain>
    </source>
</reference>
<feature type="compositionally biased region" description="Pro residues" evidence="1">
    <location>
        <begin position="508"/>
        <end position="535"/>
    </location>
</feature>
<gene>
    <name evidence="3" type="ORF">CAPTEDRAFT_214443</name>
</gene>
<evidence type="ECO:0000259" key="2">
    <source>
        <dbReference type="PROSITE" id="PS50309"/>
    </source>
</evidence>
<feature type="compositionally biased region" description="Acidic residues" evidence="1">
    <location>
        <begin position="466"/>
        <end position="490"/>
    </location>
</feature>
<feature type="compositionally biased region" description="Basic residues" evidence="1">
    <location>
        <begin position="785"/>
        <end position="803"/>
    </location>
</feature>
<dbReference type="AlphaFoldDB" id="R7US79"/>
<reference evidence="4" key="3">
    <citation type="submission" date="2015-06" db="UniProtKB">
        <authorList>
            <consortium name="EnsemblMetazoa"/>
        </authorList>
    </citation>
    <scope>IDENTIFICATION</scope>
</reference>
<dbReference type="Proteomes" id="UP000014760">
    <property type="component" value="Unassembled WGS sequence"/>
</dbReference>
<dbReference type="Pfam" id="PF03607">
    <property type="entry name" value="DCX"/>
    <property type="match status" value="1"/>
</dbReference>
<feature type="domain" description="Doublecortin" evidence="2">
    <location>
        <begin position="177"/>
        <end position="260"/>
    </location>
</feature>
<dbReference type="SUPFAM" id="SSF89837">
    <property type="entry name" value="Doublecortin (DC)"/>
    <property type="match status" value="1"/>
</dbReference>
<dbReference type="GO" id="GO:0035556">
    <property type="term" value="P:intracellular signal transduction"/>
    <property type="evidence" value="ECO:0007669"/>
    <property type="project" value="InterPro"/>
</dbReference>
<feature type="compositionally biased region" description="Basic and acidic residues" evidence="1">
    <location>
        <begin position="550"/>
        <end position="579"/>
    </location>
</feature>
<dbReference type="PROSITE" id="PS50309">
    <property type="entry name" value="DC"/>
    <property type="match status" value="1"/>
</dbReference>
<feature type="compositionally biased region" description="Basic and acidic residues" evidence="1">
    <location>
        <begin position="624"/>
        <end position="633"/>
    </location>
</feature>
<protein>
    <recommendedName>
        <fullName evidence="2">Doublecortin domain-containing protein</fullName>
    </recommendedName>
</protein>
<name>R7US79_CAPTE</name>
<feature type="region of interest" description="Disordered" evidence="1">
    <location>
        <begin position="260"/>
        <end position="672"/>
    </location>
</feature>
<evidence type="ECO:0000256" key="1">
    <source>
        <dbReference type="SAM" id="MobiDB-lite"/>
    </source>
</evidence>
<sequence length="903" mass="100070">MAQCKNKVHNKHFRCKEIVPQIHLTALYGLTISGGRCTGVGAFILNPPVQIDPVEEVRMSHWLPSLSILTIGADFVLFRLDACIPSTLHSVLDCSFAMETVSSSSSSRRLTNGNSTRATCNGGAASNVVSLPPINDDQTTFKVNGHRLRNGLPKVKPVEHSRLQVSARHRKVPTNVLTIFVYPNGRLLEPARRLTLTNTQLRNWESILLFITDRVNLASACRKLFNIDGTPVSGPADLCPMGQYVAVGGEVGGFKKLEYGMNRKPFNSSPKRDRKLNPIDYPKKRGSNRSSYNSSDSNQTSANTSSNKSSPSVPPGARIRPIRREPKKPSESEGPFHARPVKHKRSSEKDRPKEVDYDRDEGGIFKAKPATKQDAEVIEDTKETKVDVPIDQMKAEEVEKKPVSQRESSEGLVSSSLSAGERNSGLSAQSELRGSEEAKLLEDDFVPDLEDMGEETDVVAEREMNLEDVLDPDLQVEDNLDGLKDEEIDDVSPTPHAASLKQRTPTPKKSPSPVPKSATPPPAKHKSPTPPPPKSATPVRDPTPGVEKSPTPREKTPELMGETPREEPDAKPEEDKDAAAAKIQAGYRGYVSRQEVAKEKKVKEESEAATKIQANYRGYRSRKTTRDQKKEAEESPEEQTGEAEGSKEPVIKEVEEENPNVKEDDEVGASQSKTDYNQAAIKIQANYRGHLERKKIAKQRKKNFLISLKSKLAALFEIILCFKKNDAATKIQAGYRGYNTRKQLQDFPPPQDSAGIASLFTKLSTLNRLRFTFPKKRFCVLSRKENRKKRRRQKRRQKRRRRAASVAEEEEVKQSDSAPQPTPPSLEPDPRPVTDEEKSLRSAVEITEAQKASPTVEYTDENSDKGTPTPPGAAQEQAKSEDPAGEQEMTEREQSPAGGDAAL</sequence>
<dbReference type="STRING" id="283909.R7US79"/>
<evidence type="ECO:0000313" key="5">
    <source>
        <dbReference type="Proteomes" id="UP000014760"/>
    </source>
</evidence>
<dbReference type="Gene3D" id="1.20.5.190">
    <property type="match status" value="2"/>
</dbReference>
<dbReference type="SMART" id="SM00537">
    <property type="entry name" value="DCX"/>
    <property type="match status" value="1"/>
</dbReference>
<feature type="compositionally biased region" description="Low complexity" evidence="1">
    <location>
        <begin position="288"/>
        <end position="311"/>
    </location>
</feature>